<dbReference type="RefSeq" id="WP_067978542.1">
    <property type="nucleotide sequence ID" value="NZ_CP014163.1"/>
</dbReference>
<protein>
    <submittedName>
        <fullName evidence="1">Uncharacterized protein</fullName>
    </submittedName>
</protein>
<gene>
    <name evidence="1" type="ORF">AWM75_04020</name>
</gene>
<name>A0A0X8FKY2_9LACT</name>
<sequence>MITFNNLWTYHSRVEDRQLYCFYGQELTPASYSYNYCQLNFNPKDDESLALLENQYLDFAYDLDLLYYAWHWPENTGILPSMMRSLARTGYLLELNRLMVLSPENFEPGPALKEPLSYQLSDQASSSYLAQQFAYNQEYSHQLANDMACLYTHYQNCDQLSYLSASYQGQPAAVVDLIDHGGYWELDNFTVTPNFRGLGIGSELLQIICQLAKPNQQIILRVDQESPAYQFYMKRGFTDHAYQIRCHRPIPQTIRQDIKMANQAWQQGQDYQIKF</sequence>
<reference evidence="1 2" key="1">
    <citation type="journal article" date="2016" name="Genome Announc.">
        <title>Complete Genome Sequences of Aerococcus christensenii CCUG 28831T, Aerococcus sanguinicola CCUG 43001T, Aerococcus urinae CCUG 36881T, Aerococcus urinaeequi CCUG 28094T, Aerococcus urinaehominis CCUG 42038 BT, and Aerococcus viridans CCUG 4311T.</title>
        <authorList>
            <person name="Carkaci D."/>
            <person name="Dargis R."/>
            <person name="Nielsen X.C."/>
            <person name="Skovgaard O."/>
            <person name="Fuursted K."/>
            <person name="Christensen J.J."/>
        </authorList>
    </citation>
    <scope>NUCLEOTIDE SEQUENCE [LARGE SCALE GENOMIC DNA]</scope>
    <source>
        <strain evidence="1 2">CCUG42038B</strain>
    </source>
</reference>
<dbReference type="SUPFAM" id="SSF55729">
    <property type="entry name" value="Acyl-CoA N-acyltransferases (Nat)"/>
    <property type="match status" value="1"/>
</dbReference>
<dbReference type="AlphaFoldDB" id="A0A0X8FKY2"/>
<evidence type="ECO:0000313" key="2">
    <source>
        <dbReference type="Proteomes" id="UP000062260"/>
    </source>
</evidence>
<dbReference type="GO" id="GO:0016747">
    <property type="term" value="F:acyltransferase activity, transferring groups other than amino-acyl groups"/>
    <property type="evidence" value="ECO:0007669"/>
    <property type="project" value="InterPro"/>
</dbReference>
<proteinExistence type="predicted"/>
<dbReference type="Proteomes" id="UP000062260">
    <property type="component" value="Chromosome"/>
</dbReference>
<dbReference type="InterPro" id="IPR016181">
    <property type="entry name" value="Acyl_CoA_acyltransferase"/>
</dbReference>
<organism evidence="1 2">
    <name type="scientific">Aerococcus urinaehominis</name>
    <dbReference type="NCBI Taxonomy" id="128944"/>
    <lineage>
        <taxon>Bacteria</taxon>
        <taxon>Bacillati</taxon>
        <taxon>Bacillota</taxon>
        <taxon>Bacilli</taxon>
        <taxon>Lactobacillales</taxon>
        <taxon>Aerococcaceae</taxon>
        <taxon>Aerococcus</taxon>
    </lineage>
</organism>
<dbReference type="InterPro" id="IPR000182">
    <property type="entry name" value="GNAT_dom"/>
</dbReference>
<dbReference type="EMBL" id="CP014163">
    <property type="protein sequence ID" value="AMB99223.1"/>
    <property type="molecule type" value="Genomic_DNA"/>
</dbReference>
<dbReference type="Pfam" id="PF00583">
    <property type="entry name" value="Acetyltransf_1"/>
    <property type="match status" value="1"/>
</dbReference>
<dbReference type="OrthoDB" id="9775804at2"/>
<dbReference type="STRING" id="128944.AWM75_04020"/>
<dbReference type="KEGG" id="auh:AWM75_04020"/>
<evidence type="ECO:0000313" key="1">
    <source>
        <dbReference type="EMBL" id="AMB99223.1"/>
    </source>
</evidence>
<accession>A0A0X8FKY2</accession>
<dbReference type="Gene3D" id="3.40.630.30">
    <property type="match status" value="1"/>
</dbReference>
<keyword evidence="2" id="KW-1185">Reference proteome</keyword>
<reference evidence="2" key="2">
    <citation type="submission" date="2016-01" db="EMBL/GenBank/DDBJ databases">
        <title>Six Aerococcus type strain genome sequencing and assembly using PacBio and Illumina Hiseq.</title>
        <authorList>
            <person name="Carkaci D."/>
            <person name="Dargis R."/>
            <person name="Nielsen X.C."/>
            <person name="Skovgaard O."/>
            <person name="Fuursted K."/>
            <person name="Christensen J.J."/>
        </authorList>
    </citation>
    <scope>NUCLEOTIDE SEQUENCE [LARGE SCALE GENOMIC DNA]</scope>
    <source>
        <strain evidence="2">CCUG42038B</strain>
    </source>
</reference>
<dbReference type="PROSITE" id="PS51186">
    <property type="entry name" value="GNAT"/>
    <property type="match status" value="1"/>
</dbReference>
<dbReference type="CDD" id="cd04301">
    <property type="entry name" value="NAT_SF"/>
    <property type="match status" value="1"/>
</dbReference>